<evidence type="ECO:0000256" key="1">
    <source>
        <dbReference type="SAM" id="Phobius"/>
    </source>
</evidence>
<keyword evidence="1" id="KW-0812">Transmembrane</keyword>
<keyword evidence="1" id="KW-0472">Membrane</keyword>
<dbReference type="Proteomes" id="UP001185028">
    <property type="component" value="Unassembled WGS sequence"/>
</dbReference>
<name>A0ABU1J538_9BACL</name>
<comment type="caution">
    <text evidence="2">The sequence shown here is derived from an EMBL/GenBank/DDBJ whole genome shotgun (WGS) entry which is preliminary data.</text>
</comment>
<keyword evidence="1" id="KW-1133">Transmembrane helix</keyword>
<evidence type="ECO:0000313" key="2">
    <source>
        <dbReference type="EMBL" id="MDR6245697.1"/>
    </source>
</evidence>
<dbReference type="EMBL" id="JAVDQH010000017">
    <property type="protein sequence ID" value="MDR6245697.1"/>
    <property type="molecule type" value="Genomic_DNA"/>
</dbReference>
<protein>
    <submittedName>
        <fullName evidence="2">Neutral ceramidase superfamily lipid hydrolase</fullName>
    </submittedName>
</protein>
<evidence type="ECO:0000313" key="3">
    <source>
        <dbReference type="Proteomes" id="UP001185028"/>
    </source>
</evidence>
<organism evidence="2 3">
    <name type="scientific">Paenibacillus hunanensis</name>
    <dbReference type="NCBI Taxonomy" id="539262"/>
    <lineage>
        <taxon>Bacteria</taxon>
        <taxon>Bacillati</taxon>
        <taxon>Bacillota</taxon>
        <taxon>Bacilli</taxon>
        <taxon>Bacillales</taxon>
        <taxon>Paenibacillaceae</taxon>
        <taxon>Paenibacillus</taxon>
    </lineage>
</organism>
<keyword evidence="3" id="KW-1185">Reference proteome</keyword>
<keyword evidence="2" id="KW-0378">Hydrolase</keyword>
<sequence length="68" mass="7805">MRRILSLILFPLIFVCVILFPLITLAQTLILALRDVPMSVIVLAVLLFVLFRVAAHVYHTSKMRLTNR</sequence>
<feature type="transmembrane region" description="Helical" evidence="1">
    <location>
        <begin position="36"/>
        <end position="58"/>
    </location>
</feature>
<proteinExistence type="predicted"/>
<reference evidence="2 3" key="1">
    <citation type="submission" date="2023-07" db="EMBL/GenBank/DDBJ databases">
        <title>Genomic Encyclopedia of Type Strains, Phase IV (KMG-IV): sequencing the most valuable type-strain genomes for metagenomic binning, comparative biology and taxonomic classification.</title>
        <authorList>
            <person name="Goeker M."/>
        </authorList>
    </citation>
    <scope>NUCLEOTIDE SEQUENCE [LARGE SCALE GENOMIC DNA]</scope>
    <source>
        <strain evidence="2 3">DSM 22170</strain>
    </source>
</reference>
<accession>A0ABU1J538</accession>
<gene>
    <name evidence="2" type="ORF">JOC58_003610</name>
</gene>
<dbReference type="RefSeq" id="WP_188776427.1">
    <property type="nucleotide sequence ID" value="NZ_BMMB01000006.1"/>
</dbReference>
<dbReference type="GO" id="GO:0016787">
    <property type="term" value="F:hydrolase activity"/>
    <property type="evidence" value="ECO:0007669"/>
    <property type="project" value="UniProtKB-KW"/>
</dbReference>